<dbReference type="PROSITE" id="PS00087">
    <property type="entry name" value="SOD_CU_ZN_1"/>
    <property type="match status" value="1"/>
</dbReference>
<evidence type="ECO:0000256" key="7">
    <source>
        <dbReference type="ARBA" id="ARBA00022862"/>
    </source>
</evidence>
<dbReference type="CDD" id="cd00305">
    <property type="entry name" value="Cu-Zn_Superoxide_Dismutase"/>
    <property type="match status" value="1"/>
</dbReference>
<dbReference type="EMBL" id="CM010723">
    <property type="protein sequence ID" value="RZC77749.1"/>
    <property type="molecule type" value="Genomic_DNA"/>
</dbReference>
<comment type="cofactor">
    <cofactor evidence="2">
        <name>Zn(2+)</name>
        <dbReference type="ChEBI" id="CHEBI:29105"/>
    </cofactor>
</comment>
<dbReference type="PANTHER" id="PTHR10003">
    <property type="entry name" value="SUPEROXIDE DISMUTASE CU-ZN -RELATED"/>
    <property type="match status" value="1"/>
</dbReference>
<comment type="similarity">
    <text evidence="3">Belongs to the Cu-Zn superoxide dismutase family.</text>
</comment>
<dbReference type="GO" id="GO:0005507">
    <property type="term" value="F:copper ion binding"/>
    <property type="evidence" value="ECO:0007669"/>
    <property type="project" value="InterPro"/>
</dbReference>
<dbReference type="Gene3D" id="2.60.40.200">
    <property type="entry name" value="Superoxide dismutase, copper/zinc binding domain"/>
    <property type="match status" value="1"/>
</dbReference>
<dbReference type="InterPro" id="IPR001424">
    <property type="entry name" value="SOD_Cu_Zn_dom"/>
</dbReference>
<keyword evidence="6" id="KW-0862">Zinc</keyword>
<dbReference type="OMA" id="NDAERHI"/>
<dbReference type="AlphaFoldDB" id="A0A4Y7L0L1"/>
<keyword evidence="13" id="KW-1185">Reference proteome</keyword>
<keyword evidence="8" id="KW-0560">Oxidoreductase</keyword>
<proteinExistence type="inferred from homology"/>
<evidence type="ECO:0000256" key="4">
    <source>
        <dbReference type="ARBA" id="ARBA00012682"/>
    </source>
</evidence>
<organism evidence="12 13">
    <name type="scientific">Papaver somniferum</name>
    <name type="common">Opium poppy</name>
    <dbReference type="NCBI Taxonomy" id="3469"/>
    <lineage>
        <taxon>Eukaryota</taxon>
        <taxon>Viridiplantae</taxon>
        <taxon>Streptophyta</taxon>
        <taxon>Embryophyta</taxon>
        <taxon>Tracheophyta</taxon>
        <taxon>Spermatophyta</taxon>
        <taxon>Magnoliopsida</taxon>
        <taxon>Ranunculales</taxon>
        <taxon>Papaveraceae</taxon>
        <taxon>Papaveroideae</taxon>
        <taxon>Papaver</taxon>
    </lineage>
</organism>
<evidence type="ECO:0000256" key="10">
    <source>
        <dbReference type="ARBA" id="ARBA00049204"/>
    </source>
</evidence>
<evidence type="ECO:0000256" key="3">
    <source>
        <dbReference type="ARBA" id="ARBA00010457"/>
    </source>
</evidence>
<keyword evidence="9" id="KW-0186">Copper</keyword>
<evidence type="ECO:0000256" key="8">
    <source>
        <dbReference type="ARBA" id="ARBA00023002"/>
    </source>
</evidence>
<evidence type="ECO:0000256" key="5">
    <source>
        <dbReference type="ARBA" id="ARBA00022723"/>
    </source>
</evidence>
<evidence type="ECO:0000256" key="6">
    <source>
        <dbReference type="ARBA" id="ARBA00022833"/>
    </source>
</evidence>
<comment type="cofactor">
    <cofactor evidence="1">
        <name>Cu cation</name>
        <dbReference type="ChEBI" id="CHEBI:23378"/>
    </cofactor>
</comment>
<dbReference type="STRING" id="3469.A0A4Y7L0L1"/>
<comment type="catalytic activity">
    <reaction evidence="10">
        <text>2 superoxide + 2 H(+) = H2O2 + O2</text>
        <dbReference type="Rhea" id="RHEA:20696"/>
        <dbReference type="ChEBI" id="CHEBI:15378"/>
        <dbReference type="ChEBI" id="CHEBI:15379"/>
        <dbReference type="ChEBI" id="CHEBI:16240"/>
        <dbReference type="ChEBI" id="CHEBI:18421"/>
        <dbReference type="EC" id="1.15.1.1"/>
    </reaction>
</comment>
<dbReference type="Gramene" id="RZC77749">
    <property type="protein sequence ID" value="RZC77749"/>
    <property type="gene ID" value="C5167_001955"/>
</dbReference>
<reference evidence="12 13" key="1">
    <citation type="journal article" date="2018" name="Science">
        <title>The opium poppy genome and morphinan production.</title>
        <authorList>
            <person name="Guo L."/>
            <person name="Winzer T."/>
            <person name="Yang X."/>
            <person name="Li Y."/>
            <person name="Ning Z."/>
            <person name="He Z."/>
            <person name="Teodor R."/>
            <person name="Lu Y."/>
            <person name="Bowser T.A."/>
            <person name="Graham I.A."/>
            <person name="Ye K."/>
        </authorList>
    </citation>
    <scope>NUCLEOTIDE SEQUENCE [LARGE SCALE GENOMIC DNA]</scope>
    <source>
        <strain evidence="13">cv. HN1</strain>
        <tissue evidence="12">Leaves</tissue>
    </source>
</reference>
<dbReference type="PRINTS" id="PR00068">
    <property type="entry name" value="CUZNDISMTASE"/>
</dbReference>
<evidence type="ECO:0000259" key="11">
    <source>
        <dbReference type="Pfam" id="PF00080"/>
    </source>
</evidence>
<dbReference type="FunFam" id="2.60.40.200:FF:000001">
    <property type="entry name" value="Superoxide dismutase [Cu-Zn]"/>
    <property type="match status" value="1"/>
</dbReference>
<sequence length="168" mass="17149">MAGSNIKAVVLITGDNNIKGSLQFIQDSKGVTHINGKITGLTPGRHGFHIHALGDTTNGCNSTGPHFNPLKKNHGAPTDKERHAGDLGNIVAGPNGVAEVSIKDTQIPLSGVHSILGRAVVVHADIDDLGRGGHELSKTTGNAGARIGCDITDGRCCGAGIIGLQSSV</sequence>
<name>A0A4Y7L0L1_PAPSO</name>
<dbReference type="GO" id="GO:0004784">
    <property type="term" value="F:superoxide dismutase activity"/>
    <property type="evidence" value="ECO:0007669"/>
    <property type="project" value="UniProtKB-EC"/>
</dbReference>
<dbReference type="InterPro" id="IPR036423">
    <property type="entry name" value="SOD-like_Cu/Zn_dom_sf"/>
</dbReference>
<evidence type="ECO:0000256" key="2">
    <source>
        <dbReference type="ARBA" id="ARBA00001947"/>
    </source>
</evidence>
<dbReference type="InterPro" id="IPR018152">
    <property type="entry name" value="SOD_Cu/Zn_BS"/>
</dbReference>
<dbReference type="EC" id="1.15.1.1" evidence="4"/>
<dbReference type="InterPro" id="IPR024134">
    <property type="entry name" value="SOD_Cu/Zn_/chaperone"/>
</dbReference>
<evidence type="ECO:0000313" key="12">
    <source>
        <dbReference type="EMBL" id="RZC77749.1"/>
    </source>
</evidence>
<dbReference type="SUPFAM" id="SSF49329">
    <property type="entry name" value="Cu,Zn superoxide dismutase-like"/>
    <property type="match status" value="1"/>
</dbReference>
<dbReference type="Pfam" id="PF00080">
    <property type="entry name" value="Sod_Cu"/>
    <property type="match status" value="1"/>
</dbReference>
<gene>
    <name evidence="12" type="ORF">C5167_001955</name>
</gene>
<evidence type="ECO:0000313" key="13">
    <source>
        <dbReference type="Proteomes" id="UP000316621"/>
    </source>
</evidence>
<keyword evidence="5" id="KW-0479">Metal-binding</keyword>
<evidence type="ECO:0000256" key="1">
    <source>
        <dbReference type="ARBA" id="ARBA00001935"/>
    </source>
</evidence>
<feature type="domain" description="Superoxide dismutase copper/zinc binding" evidence="11">
    <location>
        <begin position="19"/>
        <end position="149"/>
    </location>
</feature>
<dbReference type="Proteomes" id="UP000316621">
    <property type="component" value="Chromosome 9"/>
</dbReference>
<evidence type="ECO:0000256" key="9">
    <source>
        <dbReference type="ARBA" id="ARBA00023008"/>
    </source>
</evidence>
<keyword evidence="7" id="KW-0049">Antioxidant</keyword>
<protein>
    <recommendedName>
        <fullName evidence="4">superoxide dismutase</fullName>
        <ecNumber evidence="4">1.15.1.1</ecNumber>
    </recommendedName>
</protein>
<accession>A0A4Y7L0L1</accession>